<keyword evidence="1" id="KW-0472">Membrane</keyword>
<comment type="caution">
    <text evidence="2">The sequence shown here is derived from an EMBL/GenBank/DDBJ whole genome shotgun (WGS) entry which is preliminary data.</text>
</comment>
<evidence type="ECO:0008006" key="4">
    <source>
        <dbReference type="Google" id="ProtNLM"/>
    </source>
</evidence>
<reference evidence="2 3" key="1">
    <citation type="submission" date="2017-09" db="EMBL/GenBank/DDBJ databases">
        <title>Depth-based differentiation of microbial function through sediment-hosted aquifers and enrichment of novel symbionts in the deep terrestrial subsurface.</title>
        <authorList>
            <person name="Probst A.J."/>
            <person name="Ladd B."/>
            <person name="Jarett J.K."/>
            <person name="Geller-Mcgrath D.E."/>
            <person name="Sieber C.M."/>
            <person name="Emerson J.B."/>
            <person name="Anantharaman K."/>
            <person name="Thomas B.C."/>
            <person name="Malmstrom R."/>
            <person name="Stieglmeier M."/>
            <person name="Klingl A."/>
            <person name="Woyke T."/>
            <person name="Ryan C.M."/>
            <person name="Banfield J.F."/>
        </authorList>
    </citation>
    <scope>NUCLEOTIDE SEQUENCE [LARGE SCALE GENOMIC DNA]</scope>
    <source>
        <strain evidence="2">CG11_big_fil_rev_8_21_14_0_20_43_10</strain>
    </source>
</reference>
<accession>A0A2H0PYA1</accession>
<proteinExistence type="predicted"/>
<organism evidence="2 3">
    <name type="scientific">Candidatus Brennerbacteria bacterium CG11_big_fil_rev_8_21_14_0_20_43_10</name>
    <dbReference type="NCBI Taxonomy" id="1974523"/>
    <lineage>
        <taxon>Bacteria</taxon>
        <taxon>Candidatus Brenneribacteriota</taxon>
    </lineage>
</organism>
<keyword evidence="1" id="KW-1133">Transmembrane helix</keyword>
<feature type="transmembrane region" description="Helical" evidence="1">
    <location>
        <begin position="51"/>
        <end position="66"/>
    </location>
</feature>
<dbReference type="AlphaFoldDB" id="A0A2H0PYA1"/>
<sequence length="181" mass="21491">MSFEQTKQTELADEQKQIVQQERVDENGERILFSWRSQEHININKLKQHKKWVLVLSVATAVWALLQSNFLFLVILVLWGMIVLVMIDVKPRIHEFLVMETGIKIGDELFAYIDMRKFWVIQEIRHRKKVFVFKFTNPMKGKIYIPVPADRAEDIRLTINQYVPQSEHEYSILDSIDNLFS</sequence>
<gene>
    <name evidence="2" type="ORF">COV41_01695</name>
</gene>
<evidence type="ECO:0000256" key="1">
    <source>
        <dbReference type="SAM" id="Phobius"/>
    </source>
</evidence>
<dbReference type="Proteomes" id="UP000236846">
    <property type="component" value="Unassembled WGS sequence"/>
</dbReference>
<dbReference type="EMBL" id="PCXE01000031">
    <property type="protein sequence ID" value="PIR26245.1"/>
    <property type="molecule type" value="Genomic_DNA"/>
</dbReference>
<protein>
    <recommendedName>
        <fullName evidence="4">DUF5673 domain-containing protein</fullName>
    </recommendedName>
</protein>
<evidence type="ECO:0000313" key="3">
    <source>
        <dbReference type="Proteomes" id="UP000236846"/>
    </source>
</evidence>
<keyword evidence="1" id="KW-0812">Transmembrane</keyword>
<name>A0A2H0PYA1_9BACT</name>
<evidence type="ECO:0000313" key="2">
    <source>
        <dbReference type="EMBL" id="PIR26245.1"/>
    </source>
</evidence>